<evidence type="ECO:0000313" key="2">
    <source>
        <dbReference type="EMBL" id="CAD7091389.1"/>
    </source>
</evidence>
<protein>
    <submittedName>
        <fullName evidence="2">Uncharacterized protein</fullName>
    </submittedName>
</protein>
<reference evidence="2 3" key="1">
    <citation type="submission" date="2020-11" db="EMBL/GenBank/DDBJ databases">
        <authorList>
            <person name="Wallbank WR R."/>
            <person name="Pardo Diaz C."/>
            <person name="Kozak K."/>
            <person name="Martin S."/>
            <person name="Jiggins C."/>
            <person name="Moest M."/>
            <person name="Warren A I."/>
            <person name="Generalovic N T."/>
            <person name="Byers J.R.P. K."/>
            <person name="Montejo-Kovacevich G."/>
            <person name="Yen C E."/>
        </authorList>
    </citation>
    <scope>NUCLEOTIDE SEQUENCE [LARGE SCALE GENOMIC DNA]</scope>
</reference>
<dbReference type="AlphaFoldDB" id="A0A7R8YZC4"/>
<keyword evidence="3" id="KW-1185">Reference proteome</keyword>
<feature type="region of interest" description="Disordered" evidence="1">
    <location>
        <begin position="57"/>
        <end position="106"/>
    </location>
</feature>
<evidence type="ECO:0000256" key="1">
    <source>
        <dbReference type="SAM" id="MobiDB-lite"/>
    </source>
</evidence>
<dbReference type="InParanoid" id="A0A7R8YZC4"/>
<sequence>MHQKNFQHTIKFIVADSSEKMEQRSGEEVRRILHHREKVNYFGGEDIEDEIDAAEKDGSCSSEASVSDIEFEEADEDVNEQQNAPTRRRKYAHAKPNISSAFRLRK</sequence>
<accession>A0A7R8YZC4</accession>
<organism evidence="2 3">
    <name type="scientific">Hermetia illucens</name>
    <name type="common">Black soldier fly</name>
    <dbReference type="NCBI Taxonomy" id="343691"/>
    <lineage>
        <taxon>Eukaryota</taxon>
        <taxon>Metazoa</taxon>
        <taxon>Ecdysozoa</taxon>
        <taxon>Arthropoda</taxon>
        <taxon>Hexapoda</taxon>
        <taxon>Insecta</taxon>
        <taxon>Pterygota</taxon>
        <taxon>Neoptera</taxon>
        <taxon>Endopterygota</taxon>
        <taxon>Diptera</taxon>
        <taxon>Brachycera</taxon>
        <taxon>Stratiomyomorpha</taxon>
        <taxon>Stratiomyidae</taxon>
        <taxon>Hermetiinae</taxon>
        <taxon>Hermetia</taxon>
    </lineage>
</organism>
<dbReference type="Proteomes" id="UP000594454">
    <property type="component" value="Chromosome 5"/>
</dbReference>
<name>A0A7R8YZC4_HERIL</name>
<gene>
    <name evidence="2" type="ORF">HERILL_LOCUS13806</name>
</gene>
<evidence type="ECO:0000313" key="3">
    <source>
        <dbReference type="Proteomes" id="UP000594454"/>
    </source>
</evidence>
<feature type="compositionally biased region" description="Acidic residues" evidence="1">
    <location>
        <begin position="69"/>
        <end position="79"/>
    </location>
</feature>
<proteinExistence type="predicted"/>
<dbReference type="EMBL" id="LR899013">
    <property type="protein sequence ID" value="CAD7091389.1"/>
    <property type="molecule type" value="Genomic_DNA"/>
</dbReference>